<evidence type="ECO:0000256" key="5">
    <source>
        <dbReference type="ARBA" id="ARBA00022764"/>
    </source>
</evidence>
<keyword evidence="5" id="KW-0574">Periplasm</keyword>
<evidence type="ECO:0000256" key="2">
    <source>
        <dbReference type="ARBA" id="ARBA00005182"/>
    </source>
</evidence>
<name>A0ABY4CWN2_9BACT</name>
<evidence type="ECO:0000313" key="8">
    <source>
        <dbReference type="EMBL" id="UOG74673.1"/>
    </source>
</evidence>
<proteinExistence type="predicted"/>
<keyword evidence="4" id="KW-0732">Signal</keyword>
<protein>
    <recommendedName>
        <fullName evidence="7">AlgX/AlgJ SGNH hydrolase-like domain-containing protein</fullName>
    </recommendedName>
</protein>
<sequence length="432" mass="50069">MKRFLFGILLVVLVLPAIQTKFPIFEMGSLGGYAERAPHPEFNYADILNNSYQPALEKYVEDRIGFREALIRLRNQLGYSLFGVSKANGVLVGKDNMLFEDGGIYGYLGKDFRSADVARMNVRKFKLVQDTLAKRGILLVFAIAPDKANFFSENIPDYYRKQPRSQTNYSVYAQEMERKGVNMVDLAKLFKQWKDTARYPLFPRGGIHWSGYGITLAADTLFRYIEQRGHFDLPNYSITSHTVTDKLRESDNDVAKSLNLIWEPTPFQMAYPEIKFEKPTPTQQKPKAIVVGDSFTWGFFSFYPFMSNLFDSKIQFWYYNTQVQIGGRDDMPPSREVRLLNFEAEVLAQDVILILFNQHNMDSFDHGFSITAYDLFFPLTDVDKKNIESIKQKLSQDPKVQDKIWKQANTTNQDYNQLLYGMAVEEYELHRQ</sequence>
<dbReference type="EMBL" id="CP094669">
    <property type="protein sequence ID" value="UOG74673.1"/>
    <property type="molecule type" value="Genomic_DNA"/>
</dbReference>
<dbReference type="InterPro" id="IPR031811">
    <property type="entry name" value="ALGX/ALGJ_SGNH-like"/>
</dbReference>
<dbReference type="SUPFAM" id="SSF52266">
    <property type="entry name" value="SGNH hydrolase"/>
    <property type="match status" value="1"/>
</dbReference>
<evidence type="ECO:0000256" key="1">
    <source>
        <dbReference type="ARBA" id="ARBA00004418"/>
    </source>
</evidence>
<evidence type="ECO:0000256" key="6">
    <source>
        <dbReference type="ARBA" id="ARBA00022841"/>
    </source>
</evidence>
<evidence type="ECO:0000256" key="4">
    <source>
        <dbReference type="ARBA" id="ARBA00022729"/>
    </source>
</evidence>
<reference evidence="8 9" key="1">
    <citation type="submission" date="2022-03" db="EMBL/GenBank/DDBJ databases">
        <title>Hymenobactersp. isolated from the air.</title>
        <authorList>
            <person name="Won M."/>
            <person name="Kwon S.-W."/>
        </authorList>
    </citation>
    <scope>NUCLEOTIDE SEQUENCE [LARGE SCALE GENOMIC DNA]</scope>
    <source>
        <strain evidence="8 9">KACC 21982</strain>
    </source>
</reference>
<dbReference type="Proteomes" id="UP000831113">
    <property type="component" value="Chromosome"/>
</dbReference>
<organism evidence="8 9">
    <name type="scientific">Hymenobacter tibetensis</name>
    <dbReference type="NCBI Taxonomy" id="497967"/>
    <lineage>
        <taxon>Bacteria</taxon>
        <taxon>Pseudomonadati</taxon>
        <taxon>Bacteroidota</taxon>
        <taxon>Cytophagia</taxon>
        <taxon>Cytophagales</taxon>
        <taxon>Hymenobacteraceae</taxon>
        <taxon>Hymenobacter</taxon>
    </lineage>
</organism>
<keyword evidence="6" id="KW-0016">Alginate biosynthesis</keyword>
<accession>A0ABY4CWN2</accession>
<evidence type="ECO:0000313" key="9">
    <source>
        <dbReference type="Proteomes" id="UP000831113"/>
    </source>
</evidence>
<comment type="pathway">
    <text evidence="2">Glycan biosynthesis; alginate biosynthesis.</text>
</comment>
<keyword evidence="3" id="KW-0808">Transferase</keyword>
<feature type="domain" description="AlgX/AlgJ SGNH hydrolase-like" evidence="7">
    <location>
        <begin position="90"/>
        <end position="314"/>
    </location>
</feature>
<dbReference type="RefSeq" id="WP_243798201.1">
    <property type="nucleotide sequence ID" value="NZ_CP094669.1"/>
</dbReference>
<evidence type="ECO:0000259" key="7">
    <source>
        <dbReference type="Pfam" id="PF16822"/>
    </source>
</evidence>
<gene>
    <name evidence="8" type="ORF">MTX78_21460</name>
</gene>
<dbReference type="Pfam" id="PF16822">
    <property type="entry name" value="ALGX"/>
    <property type="match status" value="1"/>
</dbReference>
<evidence type="ECO:0000256" key="3">
    <source>
        <dbReference type="ARBA" id="ARBA00022679"/>
    </source>
</evidence>
<comment type="subcellular location">
    <subcellularLocation>
        <location evidence="1">Periplasm</location>
    </subcellularLocation>
</comment>
<keyword evidence="9" id="KW-1185">Reference proteome</keyword>